<dbReference type="SUPFAM" id="SSF54197">
    <property type="entry name" value="HIT-like"/>
    <property type="match status" value="1"/>
</dbReference>
<protein>
    <submittedName>
        <fullName evidence="5">Histidine triad nucleotide-binding protein</fullName>
    </submittedName>
</protein>
<dbReference type="AlphaFoldDB" id="A0A2A4YFJ6"/>
<dbReference type="InterPro" id="IPR011146">
    <property type="entry name" value="HIT-like"/>
</dbReference>
<evidence type="ECO:0000256" key="1">
    <source>
        <dbReference type="PIRSR" id="PIRSR601310-1"/>
    </source>
</evidence>
<dbReference type="InterPro" id="IPR036265">
    <property type="entry name" value="HIT-like_sf"/>
</dbReference>
<feature type="active site" description="Tele-AMP-histidine intermediate" evidence="1">
    <location>
        <position position="97"/>
    </location>
</feature>
<sequence>MTTIFKKIIDKELPAETVFENESTLVIKDINPQAPIHLLIIPKKEIKNINALKTEDADVLKEVVLAAQKMAEMFNVEDYRLLTNNGRGAGQTVFHLHFHFLAGRNLGALG</sequence>
<dbReference type="PRINTS" id="PR00332">
    <property type="entry name" value="HISTRIAD"/>
</dbReference>
<dbReference type="GO" id="GO:0003824">
    <property type="term" value="F:catalytic activity"/>
    <property type="evidence" value="ECO:0007669"/>
    <property type="project" value="InterPro"/>
</dbReference>
<dbReference type="EMBL" id="NVUU01000072">
    <property type="protein sequence ID" value="PCI93105.1"/>
    <property type="molecule type" value="Genomic_DNA"/>
</dbReference>
<name>A0A2A4YFJ6_UNCAE</name>
<evidence type="ECO:0000256" key="3">
    <source>
        <dbReference type="PROSITE-ProRule" id="PRU00464"/>
    </source>
</evidence>
<dbReference type="Gene3D" id="3.30.428.10">
    <property type="entry name" value="HIT-like"/>
    <property type="match status" value="1"/>
</dbReference>
<evidence type="ECO:0000313" key="5">
    <source>
        <dbReference type="EMBL" id="PCI93105.1"/>
    </source>
</evidence>
<dbReference type="Pfam" id="PF11969">
    <property type="entry name" value="DcpS_C"/>
    <property type="match status" value="1"/>
</dbReference>
<proteinExistence type="predicted"/>
<dbReference type="PANTHER" id="PTHR23089">
    <property type="entry name" value="HISTIDINE TRIAD HIT PROTEIN"/>
    <property type="match status" value="1"/>
</dbReference>
<organism evidence="5 6">
    <name type="scientific">Aerophobetes bacterium</name>
    <dbReference type="NCBI Taxonomy" id="2030807"/>
    <lineage>
        <taxon>Bacteria</taxon>
        <taxon>Candidatus Aerophobota</taxon>
    </lineage>
</organism>
<feature type="short sequence motif" description="Histidine triad motif" evidence="2 3">
    <location>
        <begin position="95"/>
        <end position="99"/>
    </location>
</feature>
<dbReference type="CDD" id="cd01276">
    <property type="entry name" value="PKCI_related"/>
    <property type="match status" value="1"/>
</dbReference>
<accession>A0A2A4YFJ6</accession>
<dbReference type="PROSITE" id="PS00892">
    <property type="entry name" value="HIT_1"/>
    <property type="match status" value="1"/>
</dbReference>
<reference evidence="6" key="1">
    <citation type="submission" date="2017-08" db="EMBL/GenBank/DDBJ databases">
        <title>A dynamic microbial community with high functional redundancy inhabits the cold, oxic subseafloor aquifer.</title>
        <authorList>
            <person name="Tully B.J."/>
            <person name="Wheat C.G."/>
            <person name="Glazer B.T."/>
            <person name="Huber J.A."/>
        </authorList>
    </citation>
    <scope>NUCLEOTIDE SEQUENCE [LARGE SCALE GENOMIC DNA]</scope>
</reference>
<gene>
    <name evidence="5" type="ORF">COB11_05895</name>
</gene>
<dbReference type="Proteomes" id="UP000217838">
    <property type="component" value="Unassembled WGS sequence"/>
</dbReference>
<evidence type="ECO:0000256" key="2">
    <source>
        <dbReference type="PIRSR" id="PIRSR601310-3"/>
    </source>
</evidence>
<comment type="caution">
    <text evidence="5">The sequence shown here is derived from an EMBL/GenBank/DDBJ whole genome shotgun (WGS) entry which is preliminary data.</text>
</comment>
<dbReference type="InterPro" id="IPR001310">
    <property type="entry name" value="Histidine_triad_HIT"/>
</dbReference>
<dbReference type="InterPro" id="IPR019808">
    <property type="entry name" value="Histidine_triad_CS"/>
</dbReference>
<evidence type="ECO:0000259" key="4">
    <source>
        <dbReference type="PROSITE" id="PS51084"/>
    </source>
</evidence>
<evidence type="ECO:0000313" key="6">
    <source>
        <dbReference type="Proteomes" id="UP000217838"/>
    </source>
</evidence>
<feature type="domain" description="HIT" evidence="4">
    <location>
        <begin position="4"/>
        <end position="110"/>
    </location>
</feature>
<dbReference type="PROSITE" id="PS51084">
    <property type="entry name" value="HIT_2"/>
    <property type="match status" value="1"/>
</dbReference>